<feature type="region of interest" description="Disordered" evidence="4">
    <location>
        <begin position="153"/>
        <end position="173"/>
    </location>
</feature>
<evidence type="ECO:0000256" key="3">
    <source>
        <dbReference type="ARBA" id="ARBA00023242"/>
    </source>
</evidence>
<dbReference type="STRING" id="2010991.A0A3M2RYR3"/>
<dbReference type="InterPro" id="IPR001138">
    <property type="entry name" value="Zn2Cys6_DnaBD"/>
</dbReference>
<evidence type="ECO:0000313" key="6">
    <source>
        <dbReference type="EMBL" id="RMJ10446.1"/>
    </source>
</evidence>
<evidence type="ECO:0000256" key="2">
    <source>
        <dbReference type="ARBA" id="ARBA00023163"/>
    </source>
</evidence>
<keyword evidence="1" id="KW-0805">Transcription regulation</keyword>
<feature type="region of interest" description="Disordered" evidence="4">
    <location>
        <begin position="642"/>
        <end position="669"/>
    </location>
</feature>
<proteinExistence type="predicted"/>
<organism evidence="6 7">
    <name type="scientific">Fusarium kuroshium</name>
    <dbReference type="NCBI Taxonomy" id="2010991"/>
    <lineage>
        <taxon>Eukaryota</taxon>
        <taxon>Fungi</taxon>
        <taxon>Dikarya</taxon>
        <taxon>Ascomycota</taxon>
        <taxon>Pezizomycotina</taxon>
        <taxon>Sordariomycetes</taxon>
        <taxon>Hypocreomycetidae</taxon>
        <taxon>Hypocreales</taxon>
        <taxon>Nectriaceae</taxon>
        <taxon>Fusarium</taxon>
        <taxon>Fusarium solani species complex</taxon>
    </lineage>
</organism>
<evidence type="ECO:0000256" key="1">
    <source>
        <dbReference type="ARBA" id="ARBA00023015"/>
    </source>
</evidence>
<feature type="domain" description="Zn(2)-C6 fungal-type" evidence="5">
    <location>
        <begin position="30"/>
        <end position="61"/>
    </location>
</feature>
<feature type="region of interest" description="Disordered" evidence="4">
    <location>
        <begin position="595"/>
        <end position="617"/>
    </location>
</feature>
<keyword evidence="2" id="KW-0804">Transcription</keyword>
<accession>A0A3M2RYR3</accession>
<dbReference type="PANTHER" id="PTHR47840:SF1">
    <property type="entry name" value="ZN(II)2CYS6 TRANSCRIPTION FACTOR (EUROFUNG)"/>
    <property type="match status" value="1"/>
</dbReference>
<reference evidence="6 7" key="1">
    <citation type="submission" date="2017-06" db="EMBL/GenBank/DDBJ databases">
        <title>Comparative genomic analysis of Ambrosia Fusariam Clade fungi.</title>
        <authorList>
            <person name="Stajich J.E."/>
            <person name="Carrillo J."/>
            <person name="Kijimoto T."/>
            <person name="Eskalen A."/>
            <person name="O'Donnell K."/>
            <person name="Kasson M."/>
        </authorList>
    </citation>
    <scope>NUCLEOTIDE SEQUENCE [LARGE SCALE GENOMIC DNA]</scope>
    <source>
        <strain evidence="6">UCR3666</strain>
    </source>
</reference>
<evidence type="ECO:0000313" key="7">
    <source>
        <dbReference type="Proteomes" id="UP000277212"/>
    </source>
</evidence>
<feature type="compositionally biased region" description="Polar residues" evidence="4">
    <location>
        <begin position="660"/>
        <end position="669"/>
    </location>
</feature>
<dbReference type="AlphaFoldDB" id="A0A3M2RYR3"/>
<feature type="compositionally biased region" description="Polar residues" evidence="4">
    <location>
        <begin position="602"/>
        <end position="612"/>
    </location>
</feature>
<dbReference type="CDD" id="cd00067">
    <property type="entry name" value="GAL4"/>
    <property type="match status" value="1"/>
</dbReference>
<dbReference type="Gene3D" id="4.10.240.10">
    <property type="entry name" value="Zn(2)-C6 fungal-type DNA-binding domain"/>
    <property type="match status" value="1"/>
</dbReference>
<dbReference type="EMBL" id="NKUJ01000203">
    <property type="protein sequence ID" value="RMJ10446.1"/>
    <property type="molecule type" value="Genomic_DNA"/>
</dbReference>
<protein>
    <recommendedName>
        <fullName evidence="5">Zn(2)-C6 fungal-type domain-containing protein</fullName>
    </recommendedName>
</protein>
<dbReference type="PANTHER" id="PTHR47840">
    <property type="entry name" value="ZN(II)2CYS6 TRANSCRIPTION FACTOR (EUROFUNG)-RELATED"/>
    <property type="match status" value="1"/>
</dbReference>
<name>A0A3M2RYR3_9HYPO</name>
<sequence>MPATAAKGHASPSTDAPPPKRRSIRKGTRSCWECKRRKARCTFENASDTSCIGCSRRGSTCVSQEYPEETSQARQSGERRREHFARIGKMVVQIVRDEAMAESNPEVVNDWKPEMDAEAGADRLDGELGTPGGVQHAATHVMAQIQESIGTLPSPSGLDITTAKPNNDSGQPARIVSSGALPTPRDVAGISQSMNCTSIYFMNIMTLPYSQLQLCNFKGMEVQDLYAPEVHPILKAKRMLTLATNIQSLQPQSHKASGQLSAPPATLVQHLMKAATCIGNSTYPAVFIEELECLMLEAVLLANGGHLQRAWLVFRRLVADAQLMGIHRRQHSAKALDPYNNLNTRFFWFRILYTERLLCLLLGLPQASTDCTMGDEAALLMEEHPVGRLERMHCVIASKLLERNEMETNYDQETRNIDLQIQRAAQSMPPRWWLAPNLVGISDDAQGFGEMMRLTNQLFHHFLIIQLHLPYMLRSTASSKQRDSMTTCVNSSREVMVRFISFRSIQSVAFYCRAIDFFALIASVTLLLAHIDSHQNNEGESLAHQRPTDRALIEQAMEYMDDFNKASQDILSKRSADVIRNLLGLENQAFGKHELAGEGQGDTHSAHNTHSGQGHGMQINIPNIGTVHISCDIIVRQHGSTGGNSYDTLKTSSKEDRTSLPMSSQFSGPENQMTHIAEQQEMKNQHGATDATNSFTESLHPIGEEDMAFWLHGSDNLFQGIDLAHFDLV</sequence>
<dbReference type="Proteomes" id="UP000277212">
    <property type="component" value="Unassembled WGS sequence"/>
</dbReference>
<dbReference type="SUPFAM" id="SSF57701">
    <property type="entry name" value="Zn2/Cys6 DNA-binding domain"/>
    <property type="match status" value="1"/>
</dbReference>
<keyword evidence="7" id="KW-1185">Reference proteome</keyword>
<feature type="region of interest" description="Disordered" evidence="4">
    <location>
        <begin position="1"/>
        <end position="27"/>
    </location>
</feature>
<keyword evidence="3" id="KW-0539">Nucleus</keyword>
<dbReference type="SMART" id="SM00066">
    <property type="entry name" value="GAL4"/>
    <property type="match status" value="1"/>
</dbReference>
<dbReference type="OrthoDB" id="5392779at2759"/>
<dbReference type="GO" id="GO:0000981">
    <property type="term" value="F:DNA-binding transcription factor activity, RNA polymerase II-specific"/>
    <property type="evidence" value="ECO:0007669"/>
    <property type="project" value="InterPro"/>
</dbReference>
<gene>
    <name evidence="6" type="ORF">CDV36_009949</name>
</gene>
<dbReference type="InterPro" id="IPR036864">
    <property type="entry name" value="Zn2-C6_fun-type_DNA-bd_sf"/>
</dbReference>
<evidence type="ECO:0000256" key="4">
    <source>
        <dbReference type="SAM" id="MobiDB-lite"/>
    </source>
</evidence>
<dbReference type="PROSITE" id="PS00463">
    <property type="entry name" value="ZN2_CY6_FUNGAL_1"/>
    <property type="match status" value="1"/>
</dbReference>
<comment type="caution">
    <text evidence="6">The sequence shown here is derived from an EMBL/GenBank/DDBJ whole genome shotgun (WGS) entry which is preliminary data.</text>
</comment>
<dbReference type="GO" id="GO:0008270">
    <property type="term" value="F:zinc ion binding"/>
    <property type="evidence" value="ECO:0007669"/>
    <property type="project" value="InterPro"/>
</dbReference>
<evidence type="ECO:0000259" key="5">
    <source>
        <dbReference type="PROSITE" id="PS00463"/>
    </source>
</evidence>
<dbReference type="CDD" id="cd12148">
    <property type="entry name" value="fungal_TF_MHR"/>
    <property type="match status" value="1"/>
</dbReference>